<dbReference type="WBParaSite" id="OFLC_0001479701-mRNA-1">
    <property type="protein sequence ID" value="OFLC_0001479701-mRNA-1"/>
    <property type="gene ID" value="OFLC_0001479701"/>
</dbReference>
<protein>
    <submittedName>
        <fullName evidence="3">Transposase</fullName>
    </submittedName>
</protein>
<reference evidence="3" key="1">
    <citation type="submission" date="2016-06" db="UniProtKB">
        <authorList>
            <consortium name="WormBaseParasite"/>
        </authorList>
    </citation>
    <scope>IDENTIFICATION</scope>
</reference>
<evidence type="ECO:0000313" key="2">
    <source>
        <dbReference type="Proteomes" id="UP000267606"/>
    </source>
</evidence>
<reference evidence="1 2" key="2">
    <citation type="submission" date="2018-11" db="EMBL/GenBank/DDBJ databases">
        <authorList>
            <consortium name="Pathogen Informatics"/>
        </authorList>
    </citation>
    <scope>NUCLEOTIDE SEQUENCE [LARGE SCALE GENOMIC DNA]</scope>
</reference>
<proteinExistence type="predicted"/>
<organism evidence="3">
    <name type="scientific">Onchocerca flexuosa</name>
    <dbReference type="NCBI Taxonomy" id="387005"/>
    <lineage>
        <taxon>Eukaryota</taxon>
        <taxon>Metazoa</taxon>
        <taxon>Ecdysozoa</taxon>
        <taxon>Nematoda</taxon>
        <taxon>Chromadorea</taxon>
        <taxon>Rhabditida</taxon>
        <taxon>Spirurina</taxon>
        <taxon>Spiruromorpha</taxon>
        <taxon>Filarioidea</taxon>
        <taxon>Onchocercidae</taxon>
        <taxon>Onchocerca</taxon>
    </lineage>
</organism>
<dbReference type="EMBL" id="UZAJ01041198">
    <property type="protein sequence ID" value="VDP18779.1"/>
    <property type="molecule type" value="Genomic_DNA"/>
</dbReference>
<name>A0A183I4X4_9BILA</name>
<sequence>MQEKEQGSAGAGARPFQYTACHRTSWSDGWDILKFMHTGQRQAIWSRLKIWPDGYIRSNRIAFLSSIFG</sequence>
<dbReference type="Proteomes" id="UP000267606">
    <property type="component" value="Unassembled WGS sequence"/>
</dbReference>
<accession>A0A183I4X4</accession>
<gene>
    <name evidence="1" type="ORF">OFLC_LOCUS14786</name>
</gene>
<dbReference type="AlphaFoldDB" id="A0A183I4X4"/>
<evidence type="ECO:0000313" key="1">
    <source>
        <dbReference type="EMBL" id="VDP18779.1"/>
    </source>
</evidence>
<evidence type="ECO:0000313" key="3">
    <source>
        <dbReference type="WBParaSite" id="OFLC_0001479701-mRNA-1"/>
    </source>
</evidence>
<keyword evidence="2" id="KW-1185">Reference proteome</keyword>